<accession>A0A1M4WE83</accession>
<dbReference type="Pfam" id="PF22352">
    <property type="entry name" value="K319L-like_PKD"/>
    <property type="match status" value="1"/>
</dbReference>
<dbReference type="EMBL" id="FQVO01000004">
    <property type="protein sequence ID" value="SHE79383.1"/>
    <property type="molecule type" value="Genomic_DNA"/>
</dbReference>
<dbReference type="AlphaFoldDB" id="A0A1M4WE83"/>
<keyword evidence="2" id="KW-1185">Reference proteome</keyword>
<dbReference type="OrthoDB" id="596204at2"/>
<dbReference type="STRING" id="1302685.SAMN05444408_104137"/>
<gene>
    <name evidence="1" type="ORF">SAMN05444408_104137</name>
</gene>
<evidence type="ECO:0000313" key="2">
    <source>
        <dbReference type="Proteomes" id="UP000184236"/>
    </source>
</evidence>
<sequence>MNNQLSNISTQYRKFSKGQYVKHPQFNEFLDFFEDQDRLSRVMLQGVGIACGFKPELIYTDKFLSSIRLSQGVAVTTDGDLLTLNNTSKINEDLYVSELKTIDIQNKEYTHFKVYEDFKVRYKPFRKNNGIGSQIELWELATAKEANSDFKPIANLSGLEDKYLLLYLESYEKEIKPCRGVDCDNHGVQQIRNLRVLVTTAEGIINILGENVLVKDPDSGALIPAPMDRIQPHPLFIEDILKYGKQERVIVEKLIAEQGVDASFLSSDIKGLYTDVLESSQYGKVIFDKINAIAQLIGLPAVNYQGFKDTLKSFLIQNAGFQYAYDVIKDLSDTYSEIIKLLPKAFTVNLPDLNSFSKHIMLGKLVPVKQLDFSRHQFYNSSVLDDEKNSGRVQLLIRRFTQQVQNFRNFTVADNGSAQIEITPSQKLNPLSNKAVPFYYTISDEFLKTWNFDKTGNRSYRDNLAFNNWLSPDVHIQEPLLFNIDKNSFYNIEGHQGMHYEKAFRMLNEIRDEKQLGFDVMMLSLEELVDNKDMFKAYFNEYVEKHPGLEHRRGVEKGGTFIIMYESSENPVVFADFSLPYICCTPKIDVKLTLPATVICAKAGSIPFTVYPMNGDVKAVVTSGLDGGVEQLAGGQYVFNPSRVSPQLYGKTIAFTVNGKPTSCTIKVNKESDVHIEVASVVYPSGDSNETKVKFKVSGTGFTTYDYNWDFLQNDNFVNLKPDGEGNVNYTYYDLNPAEIPVITVNVNSNGCTQIVRIRNWYNGPVTTINDISFPKGNCCEGVMPTIRADAGDVQRFPLSKNSFTLTGNGSGAEILYYAWIQTQGPEVTLTDVNKPSLIVKNLIIGSYEFKLTVIDPYSGAFATDLVQVSIFEG</sequence>
<dbReference type="RefSeq" id="WP_072884156.1">
    <property type="nucleotide sequence ID" value="NZ_FQVO01000004.1"/>
</dbReference>
<dbReference type="Proteomes" id="UP000184236">
    <property type="component" value="Unassembled WGS sequence"/>
</dbReference>
<dbReference type="Gene3D" id="2.60.40.10">
    <property type="entry name" value="Immunoglobulins"/>
    <property type="match status" value="1"/>
</dbReference>
<evidence type="ECO:0008006" key="3">
    <source>
        <dbReference type="Google" id="ProtNLM"/>
    </source>
</evidence>
<reference evidence="2" key="1">
    <citation type="submission" date="2016-11" db="EMBL/GenBank/DDBJ databases">
        <authorList>
            <person name="Varghese N."/>
            <person name="Submissions S."/>
        </authorList>
    </citation>
    <scope>NUCLEOTIDE SEQUENCE [LARGE SCALE GENOMIC DNA]</scope>
    <source>
        <strain evidence="2">DSM 26898</strain>
    </source>
</reference>
<evidence type="ECO:0000313" key="1">
    <source>
        <dbReference type="EMBL" id="SHE79383.1"/>
    </source>
</evidence>
<dbReference type="InterPro" id="IPR013783">
    <property type="entry name" value="Ig-like_fold"/>
</dbReference>
<protein>
    <recommendedName>
        <fullName evidence="3">PKD/Chitinase domain-containing protein</fullName>
    </recommendedName>
</protein>
<proteinExistence type="predicted"/>
<name>A0A1M4WE83_9FLAO</name>
<organism evidence="1 2">
    <name type="scientific">Chryseobacterium takakiae</name>
    <dbReference type="NCBI Taxonomy" id="1302685"/>
    <lineage>
        <taxon>Bacteria</taxon>
        <taxon>Pseudomonadati</taxon>
        <taxon>Bacteroidota</taxon>
        <taxon>Flavobacteriia</taxon>
        <taxon>Flavobacteriales</taxon>
        <taxon>Weeksellaceae</taxon>
        <taxon>Chryseobacterium group</taxon>
        <taxon>Chryseobacterium</taxon>
    </lineage>
</organism>